<feature type="signal peptide" evidence="1">
    <location>
        <begin position="1"/>
        <end position="19"/>
    </location>
</feature>
<proteinExistence type="predicted"/>
<dbReference type="Proteomes" id="UP000663832">
    <property type="component" value="Unassembled WGS sequence"/>
</dbReference>
<comment type="caution">
    <text evidence="2">The sequence shown here is derived from an EMBL/GenBank/DDBJ whole genome shotgun (WGS) entry which is preliminary data.</text>
</comment>
<dbReference type="Proteomes" id="UP000663877">
    <property type="component" value="Unassembled WGS sequence"/>
</dbReference>
<dbReference type="OrthoDB" id="9984024at2759"/>
<evidence type="ECO:0000313" key="5">
    <source>
        <dbReference type="Proteomes" id="UP000663877"/>
    </source>
</evidence>
<dbReference type="Pfam" id="PF03663">
    <property type="entry name" value="Glyco_hydro_76"/>
    <property type="match status" value="1"/>
</dbReference>
<gene>
    <name evidence="2" type="ORF">BJG266_LOCUS48039</name>
    <name evidence="3" type="ORF">QVE165_LOCUS65092</name>
</gene>
<dbReference type="InterPro" id="IPR053169">
    <property type="entry name" value="MUG_Protein"/>
</dbReference>
<accession>A0A815YNV2</accession>
<dbReference type="EMBL" id="CAJNOI010006068">
    <property type="protein sequence ID" value="CAF1574237.1"/>
    <property type="molecule type" value="Genomic_DNA"/>
</dbReference>
<dbReference type="Gene3D" id="1.50.10.20">
    <property type="match status" value="1"/>
</dbReference>
<feature type="chain" id="PRO_5036229354" description="Mannan endo-1,6-alpha-mannosidase" evidence="1">
    <location>
        <begin position="20"/>
        <end position="484"/>
    </location>
</feature>
<evidence type="ECO:0008006" key="6">
    <source>
        <dbReference type="Google" id="ProtNLM"/>
    </source>
</evidence>
<name>A0A815YNV2_9BILA</name>
<keyword evidence="4" id="KW-1185">Reference proteome</keyword>
<dbReference type="GO" id="GO:0005975">
    <property type="term" value="P:carbohydrate metabolic process"/>
    <property type="evidence" value="ECO:0007669"/>
    <property type="project" value="InterPro"/>
</dbReference>
<evidence type="ECO:0000256" key="1">
    <source>
        <dbReference type="SAM" id="SignalP"/>
    </source>
</evidence>
<protein>
    <recommendedName>
        <fullName evidence="6">Mannan endo-1,6-alpha-mannosidase</fullName>
    </recommendedName>
</protein>
<reference evidence="2" key="1">
    <citation type="submission" date="2021-02" db="EMBL/GenBank/DDBJ databases">
        <authorList>
            <person name="Nowell W R."/>
        </authorList>
    </citation>
    <scope>NUCLEOTIDE SEQUENCE</scope>
</reference>
<dbReference type="PANTHER" id="PTHR47791:SF3">
    <property type="entry name" value="MEIOTICALLY UP-REGULATED GENE 191 PROTEIN"/>
    <property type="match status" value="1"/>
</dbReference>
<dbReference type="SUPFAM" id="SSF48208">
    <property type="entry name" value="Six-hairpin glycosidases"/>
    <property type="match status" value="1"/>
</dbReference>
<dbReference type="AlphaFoldDB" id="A0A815YNV2"/>
<dbReference type="InterPro" id="IPR005198">
    <property type="entry name" value="Glyco_hydro_76"/>
</dbReference>
<dbReference type="EMBL" id="CAJNOM010006484">
    <property type="protein sequence ID" value="CAF1670471.1"/>
    <property type="molecule type" value="Genomic_DNA"/>
</dbReference>
<evidence type="ECO:0000313" key="2">
    <source>
        <dbReference type="EMBL" id="CAF1574237.1"/>
    </source>
</evidence>
<evidence type="ECO:0000313" key="4">
    <source>
        <dbReference type="Proteomes" id="UP000663832"/>
    </source>
</evidence>
<dbReference type="PANTHER" id="PTHR47791">
    <property type="entry name" value="MEIOTICALLY UP-REGULATED GENE 191 PROTEIN"/>
    <property type="match status" value="1"/>
</dbReference>
<organism evidence="2 5">
    <name type="scientific">Adineta steineri</name>
    <dbReference type="NCBI Taxonomy" id="433720"/>
    <lineage>
        <taxon>Eukaryota</taxon>
        <taxon>Metazoa</taxon>
        <taxon>Spiralia</taxon>
        <taxon>Gnathifera</taxon>
        <taxon>Rotifera</taxon>
        <taxon>Eurotatoria</taxon>
        <taxon>Bdelloidea</taxon>
        <taxon>Adinetida</taxon>
        <taxon>Adinetidae</taxon>
        <taxon>Adineta</taxon>
    </lineage>
</organism>
<sequence>MFRLFSLSLFLIVIRIVNSDSINESLNWAEVTGTRLVSCYYHNLTGLMLNEEKWQSGNTLESLANLISIIDSPLKYIFNRTFIRTDKSTGGNCYDDHQWWLLAWIQIYQVDPNVKYLHRAKDIYDTITKEAWSKNQCSGGLRWCPTRTYKNAITNELFLSSSMRLHPYTSILGKSSNYYLDWAIKEWNWFENSGMIKNYYLINDGLTSQDKSSLKNFISSNDNKCINNNGTTWTYNQGVILSGLALLYNATNNITLLNIAQNIADATIERLIYSNGILKEECEPNNCDNDQKLFKGIFIRHLGYLIPFIKDSSYKNKFISFIQNNTISILTKSRCEIDGLFGLLWNNNSSSSCQSVRNTATTSGALDLFTTLVKTKQSTTIITSSKFILFGLGNCIDEKNSSMPNFYSNRVNETICYLTAMNDKSAIAFDYQLNCNGNQFCRIRTLSDKHQTPPGFNYQDGIARNVTHTNKIPLTNCYIRRNNL</sequence>
<keyword evidence="1" id="KW-0732">Signal</keyword>
<evidence type="ECO:0000313" key="3">
    <source>
        <dbReference type="EMBL" id="CAF1670471.1"/>
    </source>
</evidence>
<dbReference type="InterPro" id="IPR008928">
    <property type="entry name" value="6-hairpin_glycosidase_sf"/>
</dbReference>